<dbReference type="Proteomes" id="UP000693970">
    <property type="component" value="Unassembled WGS sequence"/>
</dbReference>
<evidence type="ECO:0000313" key="5">
    <source>
        <dbReference type="EMBL" id="KAG7362449.1"/>
    </source>
</evidence>
<sequence>MKKKQKPILLQTKRRRQQQQQQLRQTSSSFATLPLLVVPMFSCMAIVCFVVTSFGLYYSLLTKESSFLTFQQHSQSSEQHYPNQQRHQRRKRNSVTTALVTLPSQYEQDHPMSILQVQQKVQQMRLTFRLETILSVDDTTTSTSTNTTITSSSSINNINNNDNNNNPNEHHHHQQQQHDHHHRLPLSYSIHQCPPEIPVGYPYTWNLVQVLRHWHPDDTNIPTNIHQGLCSIDWNDPTQHDIATRYQQAEVPFLLYNHPDLVRAAERWNQYRYMDTMLAQEKSSTSHQNNNNNQNNNQKHHPGQDQYRPTYRNEHSNNNHMMYWKLRNNIRGPDPPVGWKPPTDDVELTFPQWYHKAIQMENSTDMTQQEHYYLRLNGVPDGTGQFLYDELPLFRPNQDHTSTLFMVSPNEARGINCRLGSKGTIAELHYDQSRNWITILKGYKRYILAHPNQCRNMKLYPMGHPSARHSSVNWSDPEQWTNNNNNHQNQQFQSQSHSFATAQVNEVVLQPGDGLYLPTYWFHFIVSLTINYQCNARSGTTYENQRHISQCGF</sequence>
<evidence type="ECO:0000313" key="6">
    <source>
        <dbReference type="Proteomes" id="UP000693970"/>
    </source>
</evidence>
<reference evidence="4" key="2">
    <citation type="submission" date="2021-04" db="EMBL/GenBank/DDBJ databases">
        <authorList>
            <person name="Podell S."/>
        </authorList>
    </citation>
    <scope>NUCLEOTIDE SEQUENCE</scope>
    <source>
        <strain evidence="4">Hildebrandi</strain>
    </source>
</reference>
<dbReference type="EMBL" id="JAGRRH010000011">
    <property type="protein sequence ID" value="KAG7362449.1"/>
    <property type="molecule type" value="Genomic_DNA"/>
</dbReference>
<feature type="compositionally biased region" description="Basic residues" evidence="1">
    <location>
        <begin position="170"/>
        <end position="182"/>
    </location>
</feature>
<keyword evidence="2" id="KW-0812">Transmembrane</keyword>
<evidence type="ECO:0000313" key="4">
    <source>
        <dbReference type="EMBL" id="KAG7339623.1"/>
    </source>
</evidence>
<proteinExistence type="predicted"/>
<name>A0A9K3K9W6_9STRA</name>
<dbReference type="PANTHER" id="PTHR12461">
    <property type="entry name" value="HYPOXIA-INDUCIBLE FACTOR 1 ALPHA INHIBITOR-RELATED"/>
    <property type="match status" value="1"/>
</dbReference>
<protein>
    <submittedName>
        <fullName evidence="4">Cupin-like domain containing protein</fullName>
    </submittedName>
</protein>
<keyword evidence="2" id="KW-0472">Membrane</keyword>
<dbReference type="InterPro" id="IPR003347">
    <property type="entry name" value="JmjC_dom"/>
</dbReference>
<feature type="region of interest" description="Disordered" evidence="1">
    <location>
        <begin position="139"/>
        <end position="182"/>
    </location>
</feature>
<evidence type="ECO:0000259" key="3">
    <source>
        <dbReference type="PROSITE" id="PS51184"/>
    </source>
</evidence>
<dbReference type="InterPro" id="IPR041667">
    <property type="entry name" value="Cupin_8"/>
</dbReference>
<dbReference type="OrthoDB" id="415358at2759"/>
<accession>A0A9K3K9W6</accession>
<feature type="transmembrane region" description="Helical" evidence="2">
    <location>
        <begin position="33"/>
        <end position="58"/>
    </location>
</feature>
<feature type="region of interest" description="Disordered" evidence="1">
    <location>
        <begin position="1"/>
        <end position="23"/>
    </location>
</feature>
<dbReference type="PROSITE" id="PS51184">
    <property type="entry name" value="JMJC"/>
    <property type="match status" value="1"/>
</dbReference>
<evidence type="ECO:0000256" key="2">
    <source>
        <dbReference type="SAM" id="Phobius"/>
    </source>
</evidence>
<organism evidence="4 6">
    <name type="scientific">Nitzschia inconspicua</name>
    <dbReference type="NCBI Taxonomy" id="303405"/>
    <lineage>
        <taxon>Eukaryota</taxon>
        <taxon>Sar</taxon>
        <taxon>Stramenopiles</taxon>
        <taxon>Ochrophyta</taxon>
        <taxon>Bacillariophyta</taxon>
        <taxon>Bacillariophyceae</taxon>
        <taxon>Bacillariophycidae</taxon>
        <taxon>Bacillariales</taxon>
        <taxon>Bacillariaceae</taxon>
        <taxon>Nitzschia</taxon>
    </lineage>
</organism>
<keyword evidence="2" id="KW-1133">Transmembrane helix</keyword>
<feature type="region of interest" description="Disordered" evidence="1">
    <location>
        <begin position="281"/>
        <end position="314"/>
    </location>
</feature>
<keyword evidence="6" id="KW-1185">Reference proteome</keyword>
<reference evidence="4" key="1">
    <citation type="journal article" date="2021" name="Sci. Rep.">
        <title>Diploid genomic architecture of Nitzschia inconspicua, an elite biomass production diatom.</title>
        <authorList>
            <person name="Oliver A."/>
            <person name="Podell S."/>
            <person name="Pinowska A."/>
            <person name="Traller J.C."/>
            <person name="Smith S.R."/>
            <person name="McClure R."/>
            <person name="Beliaev A."/>
            <person name="Bohutskyi P."/>
            <person name="Hill E.A."/>
            <person name="Rabines A."/>
            <person name="Zheng H."/>
            <person name="Allen L.Z."/>
            <person name="Kuo A."/>
            <person name="Grigoriev I.V."/>
            <person name="Allen A.E."/>
            <person name="Hazlebeck D."/>
            <person name="Allen E.E."/>
        </authorList>
    </citation>
    <scope>NUCLEOTIDE SEQUENCE</scope>
    <source>
        <strain evidence="4">Hildebrandi</strain>
    </source>
</reference>
<feature type="domain" description="JmjC" evidence="3">
    <location>
        <begin position="380"/>
        <end position="553"/>
    </location>
</feature>
<dbReference type="AlphaFoldDB" id="A0A9K3K9W6"/>
<dbReference type="SMART" id="SM00558">
    <property type="entry name" value="JmjC"/>
    <property type="match status" value="1"/>
</dbReference>
<feature type="compositionally biased region" description="Low complexity" evidence="1">
    <location>
        <begin position="481"/>
        <end position="496"/>
    </location>
</feature>
<gene>
    <name evidence="4" type="ORF">IV203_024662</name>
    <name evidence="5" type="ORF">IV203_025333</name>
</gene>
<dbReference type="PANTHER" id="PTHR12461:SF98">
    <property type="entry name" value="CUPIN-LIKE DOMAIN-CONTAINING PROTEIN"/>
    <property type="match status" value="1"/>
</dbReference>
<feature type="compositionally biased region" description="Low complexity" evidence="1">
    <location>
        <begin position="139"/>
        <end position="166"/>
    </location>
</feature>
<feature type="compositionally biased region" description="Low complexity" evidence="1">
    <location>
        <begin position="288"/>
        <end position="297"/>
    </location>
</feature>
<feature type="compositionally biased region" description="Polar residues" evidence="1">
    <location>
        <begin position="471"/>
        <end position="480"/>
    </location>
</feature>
<feature type="region of interest" description="Disordered" evidence="1">
    <location>
        <begin position="471"/>
        <end position="496"/>
    </location>
</feature>
<evidence type="ECO:0000256" key="1">
    <source>
        <dbReference type="SAM" id="MobiDB-lite"/>
    </source>
</evidence>
<dbReference type="Pfam" id="PF13621">
    <property type="entry name" value="Cupin_8"/>
    <property type="match status" value="1"/>
</dbReference>
<feature type="compositionally biased region" description="Basic residues" evidence="1">
    <location>
        <begin position="1"/>
        <end position="17"/>
    </location>
</feature>
<comment type="caution">
    <text evidence="4">The sequence shown here is derived from an EMBL/GenBank/DDBJ whole genome shotgun (WGS) entry which is preliminary data.</text>
</comment>
<dbReference type="EMBL" id="JAGRRH010000031">
    <property type="protein sequence ID" value="KAG7339623.1"/>
    <property type="molecule type" value="Genomic_DNA"/>
</dbReference>